<protein>
    <recommendedName>
        <fullName evidence="1">DUF6950 domain-containing protein</fullName>
    </recommendedName>
</protein>
<dbReference type="AlphaFoldDB" id="A0A858RF35"/>
<dbReference type="Proteomes" id="UP000501812">
    <property type="component" value="Chromosome"/>
</dbReference>
<gene>
    <name evidence="2" type="ORF">HHL09_05340</name>
</gene>
<evidence type="ECO:0000313" key="2">
    <source>
        <dbReference type="EMBL" id="QJE95221.1"/>
    </source>
</evidence>
<accession>A0A858RF35</accession>
<evidence type="ECO:0000313" key="3">
    <source>
        <dbReference type="Proteomes" id="UP000501812"/>
    </source>
</evidence>
<dbReference type="EMBL" id="CP051774">
    <property type="protein sequence ID" value="QJE95221.1"/>
    <property type="molecule type" value="Genomic_DNA"/>
</dbReference>
<proteinExistence type="predicted"/>
<reference evidence="2 3" key="1">
    <citation type="submission" date="2020-04" db="EMBL/GenBank/DDBJ databases">
        <title>Luteolibacter sp. G-1-1-1 isolated from soil.</title>
        <authorList>
            <person name="Dahal R.H."/>
        </authorList>
    </citation>
    <scope>NUCLEOTIDE SEQUENCE [LARGE SCALE GENOMIC DNA]</scope>
    <source>
        <strain evidence="2 3">G-1-1-1</strain>
    </source>
</reference>
<sequence>MTLAEKLDAYLQESFNRHYLVGHWDCIIFVAMWADLISGQSHTETLRDTYTSEESGREKWVPSSTNDAIVWALQREGWQKIKPGEPFEVGDIILTNLHHPGIWDGEKIVAQPANATGLLYIQAGHSCGGLRRPEYIRLKV</sequence>
<feature type="domain" description="DUF6950" evidence="1">
    <location>
        <begin position="5"/>
        <end position="113"/>
    </location>
</feature>
<dbReference type="RefSeq" id="WP_169453443.1">
    <property type="nucleotide sequence ID" value="NZ_CP051774.1"/>
</dbReference>
<name>A0A858RF35_9BACT</name>
<dbReference type="InterPro" id="IPR053802">
    <property type="entry name" value="DUF6950"/>
</dbReference>
<dbReference type="KEGG" id="luo:HHL09_05340"/>
<organism evidence="2 3">
    <name type="scientific">Luteolibacter luteus</name>
    <dbReference type="NCBI Taxonomy" id="2728835"/>
    <lineage>
        <taxon>Bacteria</taxon>
        <taxon>Pseudomonadati</taxon>
        <taxon>Verrucomicrobiota</taxon>
        <taxon>Verrucomicrobiia</taxon>
        <taxon>Verrucomicrobiales</taxon>
        <taxon>Verrucomicrobiaceae</taxon>
        <taxon>Luteolibacter</taxon>
    </lineage>
</organism>
<evidence type="ECO:0000259" key="1">
    <source>
        <dbReference type="Pfam" id="PF22262"/>
    </source>
</evidence>
<keyword evidence="3" id="KW-1185">Reference proteome</keyword>
<dbReference type="Pfam" id="PF22262">
    <property type="entry name" value="DUF6950"/>
    <property type="match status" value="1"/>
</dbReference>